<reference evidence="2" key="1">
    <citation type="submission" date="2021-02" db="EMBL/GenBank/DDBJ databases">
        <authorList>
            <person name="Nowell W R."/>
        </authorList>
    </citation>
    <scope>NUCLEOTIDE SEQUENCE</scope>
</reference>
<comment type="caution">
    <text evidence="2">The sequence shown here is derived from an EMBL/GenBank/DDBJ whole genome shotgun (WGS) entry which is preliminary data.</text>
</comment>
<gene>
    <name evidence="2" type="ORF">SMN809_LOCUS45496</name>
</gene>
<evidence type="ECO:0000313" key="2">
    <source>
        <dbReference type="EMBL" id="CAF4759829.1"/>
    </source>
</evidence>
<organism evidence="2 3">
    <name type="scientific">Rotaria magnacalcarata</name>
    <dbReference type="NCBI Taxonomy" id="392030"/>
    <lineage>
        <taxon>Eukaryota</taxon>
        <taxon>Metazoa</taxon>
        <taxon>Spiralia</taxon>
        <taxon>Gnathifera</taxon>
        <taxon>Rotifera</taxon>
        <taxon>Eurotatoria</taxon>
        <taxon>Bdelloidea</taxon>
        <taxon>Philodinida</taxon>
        <taxon>Philodinidae</taxon>
        <taxon>Rotaria</taxon>
    </lineage>
</organism>
<feature type="compositionally biased region" description="Acidic residues" evidence="1">
    <location>
        <begin position="8"/>
        <end position="17"/>
    </location>
</feature>
<accession>A0A8S3AS75</accession>
<feature type="region of interest" description="Disordered" evidence="1">
    <location>
        <begin position="1"/>
        <end position="34"/>
    </location>
</feature>
<evidence type="ECO:0000313" key="3">
    <source>
        <dbReference type="Proteomes" id="UP000676336"/>
    </source>
</evidence>
<dbReference type="AlphaFoldDB" id="A0A8S3AS75"/>
<dbReference type="EMBL" id="CAJOBI010139189">
    <property type="protein sequence ID" value="CAF4759829.1"/>
    <property type="molecule type" value="Genomic_DNA"/>
</dbReference>
<evidence type="ECO:0000256" key="1">
    <source>
        <dbReference type="SAM" id="MobiDB-lite"/>
    </source>
</evidence>
<sequence>MSKRSYDNDNDDDEDDYMSDKILAAAAQASGPQL</sequence>
<dbReference type="Proteomes" id="UP000676336">
    <property type="component" value="Unassembled WGS sequence"/>
</dbReference>
<proteinExistence type="predicted"/>
<protein>
    <submittedName>
        <fullName evidence="2">Uncharacterized protein</fullName>
    </submittedName>
</protein>
<feature type="non-terminal residue" evidence="2">
    <location>
        <position position="34"/>
    </location>
</feature>
<name>A0A8S3AS75_9BILA</name>